<dbReference type="AlphaFoldDB" id="A0A0F9GIS3"/>
<sequence length="316" mass="37726">MNTPTSLYKFRSLTGENKEYVSEMFEDHVVWFSKREDFNDPFESFPYFKAIAPQKDIDAFIEDKGWDKIKIEGMLEESLKAQLRKNPNIKIPFCAVKEWMNAMMEQGKPALTDYFKKFMTMDGTFHRELAINTLLNAMNQEIGMLCLTEKRDNLLMWAHYTSNHTGFVIQFDTQNSFFDQRNKPNEIRGHLKKVRYTKKRPELTLMDPNISKEQTIDRWVNDIFFVKSEHWEYEQEWRMALTLRDCQRVIQKDGYKIHLFPFPKDCVETVILGCKISKDKKDSVMRIVKQDRSYSHVEIIQAKIDDKEYQLNFMQI</sequence>
<accession>A0A0F9GIS3</accession>
<name>A0A0F9GIS3_9ZZZZ</name>
<dbReference type="EMBL" id="LAZR01026249">
    <property type="protein sequence ID" value="KKL69320.1"/>
    <property type="molecule type" value="Genomic_DNA"/>
</dbReference>
<dbReference type="InterPro" id="IPR021352">
    <property type="entry name" value="DUF2971"/>
</dbReference>
<evidence type="ECO:0008006" key="2">
    <source>
        <dbReference type="Google" id="ProtNLM"/>
    </source>
</evidence>
<gene>
    <name evidence="1" type="ORF">LCGC14_2116140</name>
</gene>
<organism evidence="1">
    <name type="scientific">marine sediment metagenome</name>
    <dbReference type="NCBI Taxonomy" id="412755"/>
    <lineage>
        <taxon>unclassified sequences</taxon>
        <taxon>metagenomes</taxon>
        <taxon>ecological metagenomes</taxon>
    </lineage>
</organism>
<protein>
    <recommendedName>
        <fullName evidence="2">DUF2971 domain-containing protein</fullName>
    </recommendedName>
</protein>
<comment type="caution">
    <text evidence="1">The sequence shown here is derived from an EMBL/GenBank/DDBJ whole genome shotgun (WGS) entry which is preliminary data.</text>
</comment>
<proteinExistence type="predicted"/>
<dbReference type="Pfam" id="PF11185">
    <property type="entry name" value="DUF2971"/>
    <property type="match status" value="1"/>
</dbReference>
<reference evidence="1" key="1">
    <citation type="journal article" date="2015" name="Nature">
        <title>Complex archaea that bridge the gap between prokaryotes and eukaryotes.</title>
        <authorList>
            <person name="Spang A."/>
            <person name="Saw J.H."/>
            <person name="Jorgensen S.L."/>
            <person name="Zaremba-Niedzwiedzka K."/>
            <person name="Martijn J."/>
            <person name="Lind A.E."/>
            <person name="van Eijk R."/>
            <person name="Schleper C."/>
            <person name="Guy L."/>
            <person name="Ettema T.J."/>
        </authorList>
    </citation>
    <scope>NUCLEOTIDE SEQUENCE</scope>
</reference>
<evidence type="ECO:0000313" key="1">
    <source>
        <dbReference type="EMBL" id="KKL69320.1"/>
    </source>
</evidence>